<proteinExistence type="predicted"/>
<protein>
    <submittedName>
        <fullName evidence="1">Uncharacterized protein</fullName>
    </submittedName>
</protein>
<organism evidence="1">
    <name type="scientific">marine sediment metagenome</name>
    <dbReference type="NCBI Taxonomy" id="412755"/>
    <lineage>
        <taxon>unclassified sequences</taxon>
        <taxon>metagenomes</taxon>
        <taxon>ecological metagenomes</taxon>
    </lineage>
</organism>
<evidence type="ECO:0000313" key="1">
    <source>
        <dbReference type="EMBL" id="KKN62110.1"/>
    </source>
</evidence>
<sequence length="107" mass="12194">MKYLLIIIFLLTSCSWNKTDQMLLGSYAVLSAVDAYQTANMPEGVTEGMPWLRGDDRRPDMDKVYVWKGLALIGLYFWSDYFEEHRTLSLGAANGLQGAVVIYNLEY</sequence>
<accession>A0A0F9S039</accession>
<reference evidence="1" key="1">
    <citation type="journal article" date="2015" name="Nature">
        <title>Complex archaea that bridge the gap between prokaryotes and eukaryotes.</title>
        <authorList>
            <person name="Spang A."/>
            <person name="Saw J.H."/>
            <person name="Jorgensen S.L."/>
            <person name="Zaremba-Niedzwiedzka K."/>
            <person name="Martijn J."/>
            <person name="Lind A.E."/>
            <person name="van Eijk R."/>
            <person name="Schleper C."/>
            <person name="Guy L."/>
            <person name="Ettema T.J."/>
        </authorList>
    </citation>
    <scope>NUCLEOTIDE SEQUENCE</scope>
</reference>
<dbReference type="AlphaFoldDB" id="A0A0F9S039"/>
<name>A0A0F9S039_9ZZZZ</name>
<dbReference type="EMBL" id="LAZR01000634">
    <property type="protein sequence ID" value="KKN62110.1"/>
    <property type="molecule type" value="Genomic_DNA"/>
</dbReference>
<comment type="caution">
    <text evidence="1">The sequence shown here is derived from an EMBL/GenBank/DDBJ whole genome shotgun (WGS) entry which is preliminary data.</text>
</comment>
<gene>
    <name evidence="1" type="ORF">LCGC14_0514860</name>
</gene>